<evidence type="ECO:0000313" key="8">
    <source>
        <dbReference type="RefSeq" id="XP_002740674.1"/>
    </source>
</evidence>
<evidence type="ECO:0000256" key="6">
    <source>
        <dbReference type="RuleBase" id="RU000382"/>
    </source>
</evidence>
<dbReference type="GeneID" id="100313619"/>
<dbReference type="InterPro" id="IPR015424">
    <property type="entry name" value="PyrdxlP-dep_Trfase"/>
</dbReference>
<keyword evidence="3" id="KW-0210">Decarboxylase</keyword>
<protein>
    <submittedName>
        <fullName evidence="8">Glutamate decarboxylase 1</fullName>
    </submittedName>
</protein>
<dbReference type="SUPFAM" id="SSF53383">
    <property type="entry name" value="PLP-dependent transferases"/>
    <property type="match status" value="1"/>
</dbReference>
<evidence type="ECO:0000256" key="5">
    <source>
        <dbReference type="ARBA" id="ARBA00023239"/>
    </source>
</evidence>
<dbReference type="PROSITE" id="PS00392">
    <property type="entry name" value="DDC_GAD_HDC_YDC"/>
    <property type="match status" value="1"/>
</dbReference>
<accession>A0ABM0GZ88</accession>
<keyword evidence="4 6" id="KW-0663">Pyridoxal phosphate</keyword>
<dbReference type="InterPro" id="IPR015421">
    <property type="entry name" value="PyrdxlP-dep_Trfase_major"/>
</dbReference>
<dbReference type="CDD" id="cd06450">
    <property type="entry name" value="DOPA_deC_like"/>
    <property type="match status" value="1"/>
</dbReference>
<evidence type="ECO:0000313" key="7">
    <source>
        <dbReference type="Proteomes" id="UP000694865"/>
    </source>
</evidence>
<organism evidence="7 8">
    <name type="scientific">Saccoglossus kowalevskii</name>
    <name type="common">Acorn worm</name>
    <dbReference type="NCBI Taxonomy" id="10224"/>
    <lineage>
        <taxon>Eukaryota</taxon>
        <taxon>Metazoa</taxon>
        <taxon>Hemichordata</taxon>
        <taxon>Enteropneusta</taxon>
        <taxon>Harrimaniidae</taxon>
        <taxon>Saccoglossus</taxon>
    </lineage>
</organism>
<dbReference type="PANTHER" id="PTHR45677:SF10">
    <property type="entry name" value="GLUTAMATE DECARBOXYLASE"/>
    <property type="match status" value="1"/>
</dbReference>
<sequence>MSFDLGFDYEAESEKNVALITEDMASRKMSLDDTTNHTSNRYGENLAKLRGYRRDHSGPDRPDFSTIYARELLPQGSSELTGKFLKEVVDQLIEYIKQEQIPETKVLDFHQPHELREKLQLDITDKPVTLEQLLTDCQETLMYCVKTGHPRFFNQLSSGLDIVSLAGEWLTAAVNTNIFTYEIAPVFTLMERVILKKMRDLIGFEDGDGIFAPGGAISNLYAVNAARHKLAPDCKTKGMQSVSRLVMFASEHSHYSLRGAAAVLGIGTDNVIPVRCDQRGKMMPSDLESKVQQTKARGDTPFFVSATAGTTVLGAFDPLNAIADICDQYNIWMHVDAAWGGGALLSKKHRSLLEGVHRADSVTWNPHKLMGALLQCSALLLKHDGILESCNELKARYLFQQDKNYDLSYDTGDKAIQCGRHVDVFKLWLMWKGKGSIGLETQINLVYDLAKYFYEKIRDREGFEMVLEEPEFTNICFWYVPPRMRLMKDAAEKKQRLNQVAPIIKARMMECGSTMVGYQPLDDKVNFFRLVVSNAAVRRSDLDFLIQEIERLGKDI</sequence>
<comment type="similarity">
    <text evidence="2 6">Belongs to the group II decarboxylase family.</text>
</comment>
<evidence type="ECO:0000256" key="4">
    <source>
        <dbReference type="ARBA" id="ARBA00022898"/>
    </source>
</evidence>
<reference evidence="8" key="1">
    <citation type="submission" date="2025-08" db="UniProtKB">
        <authorList>
            <consortium name="RefSeq"/>
        </authorList>
    </citation>
    <scope>IDENTIFICATION</scope>
    <source>
        <tissue evidence="8">Testes</tissue>
    </source>
</reference>
<evidence type="ECO:0000256" key="3">
    <source>
        <dbReference type="ARBA" id="ARBA00022793"/>
    </source>
</evidence>
<dbReference type="RefSeq" id="XP_002740674.1">
    <property type="nucleotide sequence ID" value="XM_002740628.1"/>
</dbReference>
<evidence type="ECO:0000256" key="1">
    <source>
        <dbReference type="ARBA" id="ARBA00001933"/>
    </source>
</evidence>
<dbReference type="InterPro" id="IPR021115">
    <property type="entry name" value="Pyridoxal-P_BS"/>
</dbReference>
<keyword evidence="5 6" id="KW-0456">Lyase</keyword>
<name>A0ABM0GZ88_SACKO</name>
<proteinExistence type="inferred from homology"/>
<comment type="cofactor">
    <cofactor evidence="1 6">
        <name>pyridoxal 5'-phosphate</name>
        <dbReference type="ChEBI" id="CHEBI:597326"/>
    </cofactor>
</comment>
<dbReference type="Gene3D" id="3.40.640.10">
    <property type="entry name" value="Type I PLP-dependent aspartate aminotransferase-like (Major domain)"/>
    <property type="match status" value="1"/>
</dbReference>
<gene>
    <name evidence="8" type="primary">LOC100313619</name>
</gene>
<dbReference type="Pfam" id="PF00282">
    <property type="entry name" value="Pyridoxal_deC"/>
    <property type="match status" value="1"/>
</dbReference>
<dbReference type="InterPro" id="IPR002129">
    <property type="entry name" value="PyrdxlP-dep_de-COase"/>
</dbReference>
<keyword evidence="7" id="KW-1185">Reference proteome</keyword>
<evidence type="ECO:0000256" key="2">
    <source>
        <dbReference type="ARBA" id="ARBA00009533"/>
    </source>
</evidence>
<dbReference type="Gene3D" id="3.90.1150.170">
    <property type="match status" value="1"/>
</dbReference>
<dbReference type="Proteomes" id="UP000694865">
    <property type="component" value="Unplaced"/>
</dbReference>
<dbReference type="PANTHER" id="PTHR45677">
    <property type="entry name" value="GLUTAMATE DECARBOXYLASE-RELATED"/>
    <property type="match status" value="1"/>
</dbReference>